<gene>
    <name evidence="1" type="ORF">CHC_T00000064001</name>
</gene>
<sequence length="272" mass="30768">MTIPPLRGFGEGKSQHCTTSTRYLCNRLFPSPHPPQETHTVLEQIQFLFCFSGFNALRFYPSFFAWRPRASEGIRVEVLYYSIMLAPAFRVQHTSAGRVCKKARKEKKREDASFPYHLFSVTVSLQGRENRPVRLLPKESDNFVKVNCSGRKSVGVELFLTFLRHCSRLPVFFPYSQNSVLLLCIVGVAHLSLVRGGEIRSLHPLSETRCPCPHALSLTLEDHTGLAPVPLQRARKETAQMVTLKREGEVACRRLASALEANGALVHDLYAW</sequence>
<dbReference type="AlphaFoldDB" id="R7QLW6"/>
<protein>
    <submittedName>
        <fullName evidence="1">Uncharacterized protein</fullName>
    </submittedName>
</protein>
<keyword evidence="2" id="KW-1185">Reference proteome</keyword>
<evidence type="ECO:0000313" key="2">
    <source>
        <dbReference type="Proteomes" id="UP000012073"/>
    </source>
</evidence>
<reference evidence="2" key="1">
    <citation type="journal article" date="2013" name="Proc. Natl. Acad. Sci. U.S.A.">
        <title>Genome structure and metabolic features in the red seaweed Chondrus crispus shed light on evolution of the Archaeplastida.</title>
        <authorList>
            <person name="Collen J."/>
            <person name="Porcel B."/>
            <person name="Carre W."/>
            <person name="Ball S.G."/>
            <person name="Chaparro C."/>
            <person name="Tonon T."/>
            <person name="Barbeyron T."/>
            <person name="Michel G."/>
            <person name="Noel B."/>
            <person name="Valentin K."/>
            <person name="Elias M."/>
            <person name="Artiguenave F."/>
            <person name="Arun A."/>
            <person name="Aury J.M."/>
            <person name="Barbosa-Neto J.F."/>
            <person name="Bothwell J.H."/>
            <person name="Bouget F.Y."/>
            <person name="Brillet L."/>
            <person name="Cabello-Hurtado F."/>
            <person name="Capella-Gutierrez S."/>
            <person name="Charrier B."/>
            <person name="Cladiere L."/>
            <person name="Cock J.M."/>
            <person name="Coelho S.M."/>
            <person name="Colleoni C."/>
            <person name="Czjzek M."/>
            <person name="Da Silva C."/>
            <person name="Delage L."/>
            <person name="Denoeud F."/>
            <person name="Deschamps P."/>
            <person name="Dittami S.M."/>
            <person name="Gabaldon T."/>
            <person name="Gachon C.M."/>
            <person name="Groisillier A."/>
            <person name="Herve C."/>
            <person name="Jabbari K."/>
            <person name="Katinka M."/>
            <person name="Kloareg B."/>
            <person name="Kowalczyk N."/>
            <person name="Labadie K."/>
            <person name="Leblanc C."/>
            <person name="Lopez P.J."/>
            <person name="McLachlan D.H."/>
            <person name="Meslet-Cladiere L."/>
            <person name="Moustafa A."/>
            <person name="Nehr Z."/>
            <person name="Nyvall Collen P."/>
            <person name="Panaud O."/>
            <person name="Partensky F."/>
            <person name="Poulain J."/>
            <person name="Rensing S.A."/>
            <person name="Rousvoal S."/>
            <person name="Samson G."/>
            <person name="Symeonidi A."/>
            <person name="Weissenbach J."/>
            <person name="Zambounis A."/>
            <person name="Wincker P."/>
            <person name="Boyen C."/>
        </authorList>
    </citation>
    <scope>NUCLEOTIDE SEQUENCE [LARGE SCALE GENOMIC DNA]</scope>
    <source>
        <strain evidence="2">cv. Stackhouse</strain>
    </source>
</reference>
<organism evidence="1 2">
    <name type="scientific">Chondrus crispus</name>
    <name type="common">Carrageen Irish moss</name>
    <name type="synonym">Polymorpha crispa</name>
    <dbReference type="NCBI Taxonomy" id="2769"/>
    <lineage>
        <taxon>Eukaryota</taxon>
        <taxon>Rhodophyta</taxon>
        <taxon>Florideophyceae</taxon>
        <taxon>Rhodymeniophycidae</taxon>
        <taxon>Gigartinales</taxon>
        <taxon>Gigartinaceae</taxon>
        <taxon>Chondrus</taxon>
    </lineage>
</organism>
<dbReference type="GeneID" id="17326715"/>
<dbReference type="RefSeq" id="XP_005718995.1">
    <property type="nucleotide sequence ID" value="XM_005718938.1"/>
</dbReference>
<accession>R7QLW6</accession>
<proteinExistence type="predicted"/>
<name>R7QLW6_CHOCR</name>
<dbReference type="EMBL" id="HG001997">
    <property type="protein sequence ID" value="CDF39084.1"/>
    <property type="molecule type" value="Genomic_DNA"/>
</dbReference>
<evidence type="ECO:0000313" key="1">
    <source>
        <dbReference type="EMBL" id="CDF39084.1"/>
    </source>
</evidence>
<dbReference type="KEGG" id="ccp:CHC_T00000064001"/>
<dbReference type="Proteomes" id="UP000012073">
    <property type="component" value="Unassembled WGS sequence"/>
</dbReference>
<dbReference type="Gramene" id="CDF39084">
    <property type="protein sequence ID" value="CDF39084"/>
    <property type="gene ID" value="CHC_T00000064001"/>
</dbReference>